<dbReference type="InterPro" id="IPR032047">
    <property type="entry name" value="ResT/TelK_cat"/>
</dbReference>
<protein>
    <recommendedName>
        <fullName evidence="1">Telomere resolvase ResT/TelK catalytic domain-containing protein</fullName>
    </recommendedName>
</protein>
<dbReference type="AlphaFoldDB" id="A0A8J7E2E2"/>
<feature type="domain" description="Telomere resolvase ResT/TelK catalytic" evidence="1">
    <location>
        <begin position="2"/>
        <end position="190"/>
    </location>
</feature>
<evidence type="ECO:0000313" key="3">
    <source>
        <dbReference type="Proteomes" id="UP000654482"/>
    </source>
</evidence>
<dbReference type="Pfam" id="PF16684">
    <property type="entry name" value="ResT-TelK_cat"/>
    <property type="match status" value="1"/>
</dbReference>
<name>A0A8J7E2E2_9CYAN</name>
<comment type="caution">
    <text evidence="2">The sequence shown here is derived from an EMBL/GenBank/DDBJ whole genome shotgun (WGS) entry which is preliminary data.</text>
</comment>
<organism evidence="2 3">
    <name type="scientific">Lusitaniella coriacea LEGE 07157</name>
    <dbReference type="NCBI Taxonomy" id="945747"/>
    <lineage>
        <taxon>Bacteria</taxon>
        <taxon>Bacillati</taxon>
        <taxon>Cyanobacteriota</taxon>
        <taxon>Cyanophyceae</taxon>
        <taxon>Spirulinales</taxon>
        <taxon>Lusitaniellaceae</taxon>
        <taxon>Lusitaniella</taxon>
    </lineage>
</organism>
<dbReference type="Proteomes" id="UP000654482">
    <property type="component" value="Unassembled WGS sequence"/>
</dbReference>
<accession>A0A8J7E2E2</accession>
<dbReference type="RefSeq" id="WP_229425991.1">
    <property type="nucleotide sequence ID" value="NZ_JADEWZ010000092.1"/>
</dbReference>
<feature type="non-terminal residue" evidence="2">
    <location>
        <position position="1"/>
    </location>
</feature>
<evidence type="ECO:0000259" key="1">
    <source>
        <dbReference type="Pfam" id="PF16684"/>
    </source>
</evidence>
<gene>
    <name evidence="2" type="ORF">IQ249_25320</name>
</gene>
<sequence length="200" mass="23264">EWRDVSLAVALCTGRRMAEVHCSGQFRIIDDYTVGFTGQLKGKEAVVYFDRNGLRQRCSKDDFLKMRRLGQLPSEAKYIPIGDFELQIPTLVEAELVTAGVEWLEANKKRLPRKEDPERVNRRWSKVLNKRAKLWDFLPEGENMTYHRTRAGYVAAHLNNANVKLFDYLTQIRWILGDNDEATIRAYQRYEIKPGTVTKI</sequence>
<dbReference type="EMBL" id="JADEWZ010000092">
    <property type="protein sequence ID" value="MBE9119178.1"/>
    <property type="molecule type" value="Genomic_DNA"/>
</dbReference>
<evidence type="ECO:0000313" key="2">
    <source>
        <dbReference type="EMBL" id="MBE9119178.1"/>
    </source>
</evidence>
<dbReference type="InterPro" id="IPR038280">
    <property type="entry name" value="ResT/TelK_cat_sf"/>
</dbReference>
<reference evidence="2" key="1">
    <citation type="submission" date="2020-10" db="EMBL/GenBank/DDBJ databases">
        <authorList>
            <person name="Castelo-Branco R."/>
            <person name="Eusebio N."/>
            <person name="Adriana R."/>
            <person name="Vieira A."/>
            <person name="Brugerolle De Fraissinette N."/>
            <person name="Rezende De Castro R."/>
            <person name="Schneider M.P."/>
            <person name="Vasconcelos V."/>
            <person name="Leao P.N."/>
        </authorList>
    </citation>
    <scope>NUCLEOTIDE SEQUENCE</scope>
    <source>
        <strain evidence="2">LEGE 07157</strain>
    </source>
</reference>
<dbReference type="Gene3D" id="1.10.443.30">
    <property type="entry name" value="Telomere resolvase"/>
    <property type="match status" value="2"/>
</dbReference>
<proteinExistence type="predicted"/>
<keyword evidence="3" id="KW-1185">Reference proteome</keyword>